<keyword evidence="1" id="KW-0812">Transmembrane</keyword>
<evidence type="ECO:0008006" key="5">
    <source>
        <dbReference type="Google" id="ProtNLM"/>
    </source>
</evidence>
<dbReference type="EMBL" id="MCHX01000014">
    <property type="protein sequence ID" value="OFJ54313.1"/>
    <property type="molecule type" value="Genomic_DNA"/>
</dbReference>
<comment type="caution">
    <text evidence="3">The sequence shown here is derived from an EMBL/GenBank/DDBJ whole genome shotgun (WGS) entry which is preliminary data.</text>
</comment>
<dbReference type="Proteomes" id="UP000178953">
    <property type="component" value="Unassembled WGS sequence"/>
</dbReference>
<proteinExistence type="predicted"/>
<feature type="transmembrane region" description="Helical" evidence="1">
    <location>
        <begin position="620"/>
        <end position="640"/>
    </location>
</feature>
<dbReference type="AlphaFoldDB" id="A0A1E8Q6W3"/>
<evidence type="ECO:0000313" key="3">
    <source>
        <dbReference type="EMBL" id="OFJ54313.1"/>
    </source>
</evidence>
<dbReference type="RefSeq" id="WP_070352528.1">
    <property type="nucleotide sequence ID" value="NZ_CP043474.1"/>
</dbReference>
<reference evidence="3 4" key="1">
    <citation type="submission" date="2016-09" db="EMBL/GenBank/DDBJ databases">
        <title>genome sequence of Mycobacterium sp. 739 SCH.</title>
        <authorList>
            <person name="Greninger A.L."/>
            <person name="Qin X."/>
            <person name="Jerome K."/>
            <person name="Vora S."/>
            <person name="Quinn K."/>
        </authorList>
    </citation>
    <scope>NUCLEOTIDE SEQUENCE [LARGE SCALE GENOMIC DNA]</scope>
    <source>
        <strain evidence="3 4">SCH</strain>
    </source>
</reference>
<feature type="chain" id="PRO_5009451724" description="Cellulose biosynthesis cyclic di-GMP-binding regulatory protein BcsB" evidence="2">
    <location>
        <begin position="30"/>
        <end position="652"/>
    </location>
</feature>
<gene>
    <name evidence="3" type="ORF">BEL07_07810</name>
</gene>
<keyword evidence="4" id="KW-1185">Reference proteome</keyword>
<keyword evidence="1" id="KW-1133">Transmembrane helix</keyword>
<keyword evidence="2" id="KW-0732">Signal</keyword>
<protein>
    <recommendedName>
        <fullName evidence="5">Cellulose biosynthesis cyclic di-GMP-binding regulatory protein BcsB</fullName>
    </recommendedName>
</protein>
<evidence type="ECO:0000256" key="2">
    <source>
        <dbReference type="SAM" id="SignalP"/>
    </source>
</evidence>
<keyword evidence="1" id="KW-0472">Membrane</keyword>
<sequence length="652" mass="66989">MLTPNVLRVVSVGCASALLFAAPSLPAWAEPAPGGQVADAPTLGLTSLGVNADLSLYGAEGTQTLTIPVPSGLAPAALNAVVELPPTVGSGVLTVSQDNRTISRVPLPVEDRAPISIPLAGAEVEGNAVSLVLRSNLLPRDGACLYDTTTPLRLTEAAVGYTGVEQAPRAVADFLPPILQKLTIFVPAAPSQSETDAAVRLTTAVIARYGQQNTDVDLQPLPADATTPPAPSQPFERQVVIREGGDVGLVLQNGEGVPALEISGGGNELINQTRLLSSNLSTLALASKAIAGPLTSSPRLPGNEVTIRQLGQPGVNATALEPQVSVNLDQTRLGRPSGDIRVHLKGSYTPLPSVVGGQVVATVGGQAVDRWPTDGTGIIDRWVAVPNELRTRYVNLDVAVDIAGNTGGCGEFQPVELIIDGATTVQSVPASPPVPDGFESLPQALLPKTTIGVTPESFADASRAVTIAEGLQRLGPLPLDTTVVPIDDAVGTAGPLVLISADGWSDRRVTLPVAGDGNDELTVAGGDGGDPATVTLEPGLKFGSLQTVYDGSRTVLVATSNGDAAQLDSLLEYLDTDPDRWSALRGDAVVSAPDRDPVTVRADAAQAAAQSDGGPATSPLVWVAVAVGVLVVLGLLAWLLSRRRHRRNPAAP</sequence>
<organism evidence="3 4">
    <name type="scientific">Mycolicibacterium grossiae</name>
    <dbReference type="NCBI Taxonomy" id="1552759"/>
    <lineage>
        <taxon>Bacteria</taxon>
        <taxon>Bacillati</taxon>
        <taxon>Actinomycetota</taxon>
        <taxon>Actinomycetes</taxon>
        <taxon>Mycobacteriales</taxon>
        <taxon>Mycobacteriaceae</taxon>
        <taxon>Mycolicibacterium</taxon>
    </lineage>
</organism>
<name>A0A1E8Q6W3_9MYCO</name>
<evidence type="ECO:0000256" key="1">
    <source>
        <dbReference type="SAM" id="Phobius"/>
    </source>
</evidence>
<feature type="signal peptide" evidence="2">
    <location>
        <begin position="1"/>
        <end position="29"/>
    </location>
</feature>
<accession>A0A1E8Q6W3</accession>
<evidence type="ECO:0000313" key="4">
    <source>
        <dbReference type="Proteomes" id="UP000178953"/>
    </source>
</evidence>